<dbReference type="InterPro" id="IPR019802">
    <property type="entry name" value="GlycHydrolase_4_CS"/>
</dbReference>
<dbReference type="EMBL" id="VSFF01000015">
    <property type="protein sequence ID" value="TYC09057.1"/>
    <property type="molecule type" value="Genomic_DNA"/>
</dbReference>
<feature type="binding site" evidence="8">
    <location>
        <position position="144"/>
    </location>
    <ligand>
        <name>substrate</name>
    </ligand>
</feature>
<evidence type="ECO:0000256" key="4">
    <source>
        <dbReference type="ARBA" id="ARBA00023027"/>
    </source>
</evidence>
<comment type="cofactor">
    <cofactor evidence="11">
        <name>NAD(+)</name>
        <dbReference type="ChEBI" id="CHEBI:57540"/>
    </cofactor>
    <text evidence="11">Binds 1 NAD(+) per subunit.</text>
</comment>
<dbReference type="InterPro" id="IPR001088">
    <property type="entry name" value="Glyco_hydro_4"/>
</dbReference>
<feature type="domain" description="Glycosyl hydrolase family 4 C-terminal" evidence="12">
    <location>
        <begin position="190"/>
        <end position="426"/>
    </location>
</feature>
<dbReference type="AlphaFoldDB" id="A0A5D0TT75"/>
<comment type="caution">
    <text evidence="13">The sequence shown here is derived from an EMBL/GenBank/DDBJ whole genome shotgun (WGS) entry which is preliminary data.</text>
</comment>
<sequence>MKLAILGGGGFRVPFVYQALLQDPGSPRIEEVWLHDSEPGRLDVMADILATLAGGAEAAPRVHTSTVLDKALEGADFVFSAIRVGGLAGRVCDERVALDLNVLGQETTGPGGIAYGLRTIPVMLDIAHRVRELAPDAYVINFTNPAGMITEAMQGVLGDRVLGICDTPSGLGARVAAALGLDPARVQLDYVGLNHLGWMRRILHDGVDVLPALLADDDVLGTLEEGVVFGGDWLRDLGVIPNEYLYYYYFNRDAVRATLDAGQTRGEFLLQQQEAFYERIAKASGGAAMELWRETVTSRSASYMAEMKGARTGEALDVQSGIDPAEEGYARVALSVMAAISRNEPATMILNVRNGPTVGALPADAVVEVPVTVDANGVHPLVLDQPDLHQTGMMQQVKAVERLTIEAARTGSRTAAVQAFALHPLVDSVPVARRLLDGYIDRIPGVAAVFEPGAPSKKGRA</sequence>
<name>A0A5D0TT75_9ACTN</name>
<feature type="binding site" evidence="9">
    <location>
        <position position="165"/>
    </location>
    <ligand>
        <name>Mn(2+)</name>
        <dbReference type="ChEBI" id="CHEBI:29035"/>
    </ligand>
</feature>
<dbReference type="InterPro" id="IPR022616">
    <property type="entry name" value="Glyco_hydro_4_C"/>
</dbReference>
<evidence type="ECO:0000256" key="3">
    <source>
        <dbReference type="ARBA" id="ARBA00022801"/>
    </source>
</evidence>
<dbReference type="Proteomes" id="UP000322634">
    <property type="component" value="Unassembled WGS sequence"/>
</dbReference>
<keyword evidence="9" id="KW-0533">Nickel</keyword>
<evidence type="ECO:0000256" key="7">
    <source>
        <dbReference type="PIRSR" id="PIRSR601088-1"/>
    </source>
</evidence>
<dbReference type="PANTHER" id="PTHR32092:SF5">
    <property type="entry name" value="6-PHOSPHO-BETA-GLUCOSIDASE"/>
    <property type="match status" value="1"/>
</dbReference>
<dbReference type="Gene3D" id="3.40.50.720">
    <property type="entry name" value="NAD(P)-binding Rossmann-like Domain"/>
    <property type="match status" value="1"/>
</dbReference>
<keyword evidence="5 9" id="KW-0464">Manganese</keyword>
<evidence type="ECO:0000256" key="6">
    <source>
        <dbReference type="ARBA" id="ARBA00023295"/>
    </source>
</evidence>
<keyword evidence="4 11" id="KW-0520">NAD</keyword>
<dbReference type="PANTHER" id="PTHR32092">
    <property type="entry name" value="6-PHOSPHO-BETA-GLUCOSIDASE-RELATED"/>
    <property type="match status" value="1"/>
</dbReference>
<dbReference type="RefSeq" id="WP_148354675.1">
    <property type="nucleotide sequence ID" value="NZ_JBHSBF010000032.1"/>
</dbReference>
<evidence type="ECO:0000256" key="1">
    <source>
        <dbReference type="ARBA" id="ARBA00010141"/>
    </source>
</evidence>
<dbReference type="GO" id="GO:0004553">
    <property type="term" value="F:hydrolase activity, hydrolyzing O-glycosyl compounds"/>
    <property type="evidence" value="ECO:0007669"/>
    <property type="project" value="InterPro"/>
</dbReference>
<dbReference type="GO" id="GO:0046872">
    <property type="term" value="F:metal ion binding"/>
    <property type="evidence" value="ECO:0007669"/>
    <property type="project" value="UniProtKB-KW"/>
</dbReference>
<dbReference type="PRINTS" id="PR00732">
    <property type="entry name" value="GLHYDRLASE4"/>
</dbReference>
<evidence type="ECO:0000256" key="5">
    <source>
        <dbReference type="ARBA" id="ARBA00023211"/>
    </source>
</evidence>
<feature type="active site" description="Proton acceptor" evidence="7">
    <location>
        <position position="244"/>
    </location>
</feature>
<dbReference type="GO" id="GO:0016616">
    <property type="term" value="F:oxidoreductase activity, acting on the CH-OH group of donors, NAD or NADP as acceptor"/>
    <property type="evidence" value="ECO:0007669"/>
    <property type="project" value="InterPro"/>
</dbReference>
<accession>A0A5D0TT75</accession>
<feature type="binding site" evidence="9">
    <location>
        <position position="195"/>
    </location>
    <ligand>
        <name>Mn(2+)</name>
        <dbReference type="ChEBI" id="CHEBI:29035"/>
    </ligand>
</feature>
<organism evidence="13 14">
    <name type="scientific">Actinomadura syzygii</name>
    <dbReference type="NCBI Taxonomy" id="1427538"/>
    <lineage>
        <taxon>Bacteria</taxon>
        <taxon>Bacillati</taxon>
        <taxon>Actinomycetota</taxon>
        <taxon>Actinomycetes</taxon>
        <taxon>Streptosporangiales</taxon>
        <taxon>Thermomonosporaceae</taxon>
        <taxon>Actinomadura</taxon>
    </lineage>
</organism>
<keyword evidence="14" id="KW-1185">Reference proteome</keyword>
<evidence type="ECO:0000313" key="14">
    <source>
        <dbReference type="Proteomes" id="UP000322634"/>
    </source>
</evidence>
<dbReference type="Gene3D" id="3.90.110.10">
    <property type="entry name" value="Lactate dehydrogenase/glycoside hydrolase, family 4, C-terminal"/>
    <property type="match status" value="1"/>
</dbReference>
<feature type="binding site" evidence="8">
    <location>
        <position position="90"/>
    </location>
    <ligand>
        <name>substrate</name>
    </ligand>
</feature>
<evidence type="ECO:0000313" key="13">
    <source>
        <dbReference type="EMBL" id="TYC09057.1"/>
    </source>
</evidence>
<dbReference type="OrthoDB" id="9767022at2"/>
<feature type="active site" description="Proton donor" evidence="7">
    <location>
        <position position="166"/>
    </location>
</feature>
<dbReference type="Pfam" id="PF11975">
    <property type="entry name" value="Glyco_hydro_4C"/>
    <property type="match status" value="1"/>
</dbReference>
<comment type="similarity">
    <text evidence="1 11">Belongs to the glycosyl hydrolase 4 family.</text>
</comment>
<feature type="binding site" evidence="8">
    <location>
        <position position="279"/>
    </location>
    <ligand>
        <name>substrate</name>
    </ligand>
</feature>
<protein>
    <submittedName>
        <fullName evidence="13">6-phospho-beta-glucosidase</fullName>
    </submittedName>
</protein>
<keyword evidence="9" id="KW-0170">Cobalt</keyword>
<evidence type="ECO:0000256" key="10">
    <source>
        <dbReference type="PIRSR" id="PIRSR601088-4"/>
    </source>
</evidence>
<dbReference type="GO" id="GO:0005975">
    <property type="term" value="P:carbohydrate metabolic process"/>
    <property type="evidence" value="ECO:0007669"/>
    <property type="project" value="InterPro"/>
</dbReference>
<dbReference type="Pfam" id="PF02056">
    <property type="entry name" value="Glyco_hydro_4"/>
    <property type="match status" value="1"/>
</dbReference>
<dbReference type="SUPFAM" id="SSF56327">
    <property type="entry name" value="LDH C-terminal domain-like"/>
    <property type="match status" value="1"/>
</dbReference>
<evidence type="ECO:0000259" key="12">
    <source>
        <dbReference type="Pfam" id="PF11975"/>
    </source>
</evidence>
<dbReference type="SUPFAM" id="SSF51735">
    <property type="entry name" value="NAD(P)-binding Rossmann-fold domains"/>
    <property type="match status" value="1"/>
</dbReference>
<feature type="site" description="Increases basicity of active site Tyr" evidence="10">
    <location>
        <position position="106"/>
    </location>
</feature>
<proteinExistence type="inferred from homology"/>
<evidence type="ECO:0000256" key="11">
    <source>
        <dbReference type="RuleBase" id="RU361152"/>
    </source>
</evidence>
<evidence type="ECO:0000256" key="2">
    <source>
        <dbReference type="ARBA" id="ARBA00022723"/>
    </source>
</evidence>
<keyword evidence="3 11" id="KW-0378">Hydrolase</keyword>
<keyword evidence="2 9" id="KW-0479">Metal-binding</keyword>
<dbReference type="PROSITE" id="PS01324">
    <property type="entry name" value="GLYCOSYL_HYDROL_F4"/>
    <property type="match status" value="1"/>
</dbReference>
<evidence type="ECO:0000256" key="8">
    <source>
        <dbReference type="PIRSR" id="PIRSR601088-2"/>
    </source>
</evidence>
<dbReference type="CDD" id="cd05296">
    <property type="entry name" value="GH4_P_beta_glucosidase"/>
    <property type="match status" value="1"/>
</dbReference>
<evidence type="ECO:0000256" key="9">
    <source>
        <dbReference type="PIRSR" id="PIRSR601088-3"/>
    </source>
</evidence>
<keyword evidence="6 11" id="KW-0326">Glycosidase</keyword>
<gene>
    <name evidence="13" type="ORF">FXF65_36730</name>
</gene>
<keyword evidence="9" id="KW-0408">Iron</keyword>
<dbReference type="InterPro" id="IPR015955">
    <property type="entry name" value="Lactate_DH/Glyco_Ohase_4_C"/>
</dbReference>
<dbReference type="InterPro" id="IPR036291">
    <property type="entry name" value="NAD(P)-bd_dom_sf"/>
</dbReference>
<reference evidence="13 14" key="1">
    <citation type="submission" date="2019-08" db="EMBL/GenBank/DDBJ databases">
        <title>Actinomadura sp. nov. CYP1-5 isolated from mountain soil.</title>
        <authorList>
            <person name="Songsumanus A."/>
            <person name="Kuncharoen N."/>
            <person name="Kudo T."/>
            <person name="Yuki M."/>
            <person name="Igarashi Y."/>
            <person name="Tanasupawat S."/>
        </authorList>
    </citation>
    <scope>NUCLEOTIDE SEQUENCE [LARGE SCALE GENOMIC DNA]</scope>
    <source>
        <strain evidence="13 14">GKU157</strain>
    </source>
</reference>